<dbReference type="EC" id="6.3.4.-" evidence="2"/>
<keyword evidence="2" id="KW-0067">ATP-binding</keyword>
<dbReference type="GO" id="GO:0005737">
    <property type="term" value="C:cytoplasm"/>
    <property type="evidence" value="ECO:0007669"/>
    <property type="project" value="UniProtKB-SubCell"/>
</dbReference>
<dbReference type="GO" id="GO:0016879">
    <property type="term" value="F:ligase activity, forming carbon-nitrogen bonds"/>
    <property type="evidence" value="ECO:0007669"/>
    <property type="project" value="UniProtKB-UniRule"/>
</dbReference>
<feature type="binding site" evidence="2">
    <location>
        <position position="143"/>
    </location>
    <ligand>
        <name>ATP</name>
        <dbReference type="ChEBI" id="CHEBI:30616"/>
    </ligand>
</feature>
<comment type="similarity">
    <text evidence="2">Belongs to the TmcAL family.</text>
</comment>
<dbReference type="PANTHER" id="PTHR37825:SF1">
    <property type="entry name" value="TRNA(MET) CYTIDINE ACETATE LIGASE"/>
    <property type="match status" value="1"/>
</dbReference>
<reference evidence="3" key="2">
    <citation type="submission" date="2021-04" db="EMBL/GenBank/DDBJ databases">
        <authorList>
            <person name="Gilroy R."/>
        </authorList>
    </citation>
    <scope>NUCLEOTIDE SEQUENCE</scope>
    <source>
        <strain evidence="3">CHK187-11901</strain>
    </source>
</reference>
<keyword evidence="1 2" id="KW-0819">tRNA processing</keyword>
<name>A0A9D2NRQ1_9FIRM</name>
<dbReference type="Gene3D" id="3.40.50.620">
    <property type="entry name" value="HUPs"/>
    <property type="match status" value="1"/>
</dbReference>
<dbReference type="InterPro" id="IPR014729">
    <property type="entry name" value="Rossmann-like_a/b/a_fold"/>
</dbReference>
<evidence type="ECO:0000313" key="4">
    <source>
        <dbReference type="Proteomes" id="UP000823896"/>
    </source>
</evidence>
<dbReference type="GO" id="GO:0000049">
    <property type="term" value="F:tRNA binding"/>
    <property type="evidence" value="ECO:0007669"/>
    <property type="project" value="UniProtKB-KW"/>
</dbReference>
<dbReference type="InterPro" id="IPR008513">
    <property type="entry name" value="tRNA(Met)_cyd_acetate_ligase"/>
</dbReference>
<feature type="binding site" evidence="2">
    <location>
        <begin position="7"/>
        <end position="20"/>
    </location>
    <ligand>
        <name>ATP</name>
        <dbReference type="ChEBI" id="CHEBI:30616"/>
    </ligand>
</feature>
<dbReference type="AlphaFoldDB" id="A0A9D2NRQ1"/>
<dbReference type="SUPFAM" id="SSF52374">
    <property type="entry name" value="Nucleotidylyl transferase"/>
    <property type="match status" value="1"/>
</dbReference>
<proteinExistence type="inferred from homology"/>
<reference evidence="3" key="1">
    <citation type="journal article" date="2021" name="PeerJ">
        <title>Extensive microbial diversity within the chicken gut microbiome revealed by metagenomics and culture.</title>
        <authorList>
            <person name="Gilroy R."/>
            <person name="Ravi A."/>
            <person name="Getino M."/>
            <person name="Pursley I."/>
            <person name="Horton D.L."/>
            <person name="Alikhan N.F."/>
            <person name="Baker D."/>
            <person name="Gharbi K."/>
            <person name="Hall N."/>
            <person name="Watson M."/>
            <person name="Adriaenssens E.M."/>
            <person name="Foster-Nyarko E."/>
            <person name="Jarju S."/>
            <person name="Secka A."/>
            <person name="Antonio M."/>
            <person name="Oren A."/>
            <person name="Chaudhuri R.R."/>
            <person name="La Ragione R."/>
            <person name="Hildebrand F."/>
            <person name="Pallen M.J."/>
        </authorList>
    </citation>
    <scope>NUCLEOTIDE SEQUENCE</scope>
    <source>
        <strain evidence="3">CHK187-11901</strain>
    </source>
</reference>
<gene>
    <name evidence="2" type="primary">tmcAL</name>
    <name evidence="3" type="ORF">H9702_09635</name>
</gene>
<feature type="binding site" evidence="2">
    <location>
        <position position="101"/>
    </location>
    <ligand>
        <name>ATP</name>
        <dbReference type="ChEBI" id="CHEBI:30616"/>
    </ligand>
</feature>
<organism evidence="3 4">
    <name type="scientific">Candidatus Merdibacter merdavium</name>
    <dbReference type="NCBI Taxonomy" id="2838692"/>
    <lineage>
        <taxon>Bacteria</taxon>
        <taxon>Bacillati</taxon>
        <taxon>Bacillota</taxon>
        <taxon>Erysipelotrichia</taxon>
        <taxon>Erysipelotrichales</taxon>
        <taxon>Erysipelotrichaceae</taxon>
        <taxon>Merdibacter</taxon>
    </lineage>
</organism>
<comment type="catalytic activity">
    <reaction evidence="2">
        <text>cytidine(34) in elongator tRNA(Met) + acetate + ATP = N(4)-acetylcytidine(34) in elongator tRNA(Met) + AMP + diphosphate</text>
        <dbReference type="Rhea" id="RHEA:58144"/>
        <dbReference type="Rhea" id="RHEA-COMP:10693"/>
        <dbReference type="Rhea" id="RHEA-COMP:10694"/>
        <dbReference type="ChEBI" id="CHEBI:30089"/>
        <dbReference type="ChEBI" id="CHEBI:30616"/>
        <dbReference type="ChEBI" id="CHEBI:33019"/>
        <dbReference type="ChEBI" id="CHEBI:74900"/>
        <dbReference type="ChEBI" id="CHEBI:82748"/>
        <dbReference type="ChEBI" id="CHEBI:456215"/>
    </reaction>
</comment>
<keyword evidence="2" id="KW-0436">Ligase</keyword>
<evidence type="ECO:0000256" key="1">
    <source>
        <dbReference type="ARBA" id="ARBA00022694"/>
    </source>
</evidence>
<comment type="subcellular location">
    <subcellularLocation>
        <location evidence="2">Cytoplasm</location>
    </subcellularLocation>
</comment>
<dbReference type="Proteomes" id="UP000823896">
    <property type="component" value="Unassembled WGS sequence"/>
</dbReference>
<comment type="caution">
    <text evidence="3">The sequence shown here is derived from an EMBL/GenBank/DDBJ whole genome shotgun (WGS) entry which is preliminary data.</text>
</comment>
<protein>
    <recommendedName>
        <fullName evidence="2">tRNA(Met) cytidine acetate ligase</fullName>
        <ecNumber evidence="2">6.3.4.-</ecNumber>
    </recommendedName>
</protein>
<dbReference type="Pfam" id="PF05636">
    <property type="entry name" value="HIGH_NTase1"/>
    <property type="match status" value="1"/>
</dbReference>
<keyword evidence="2" id="KW-0820">tRNA-binding</keyword>
<evidence type="ECO:0000313" key="3">
    <source>
        <dbReference type="EMBL" id="HJC37371.1"/>
    </source>
</evidence>
<keyword evidence="2" id="KW-0547">Nucleotide-binding</keyword>
<comment type="caution">
    <text evidence="2">Lacks conserved residue(s) required for the propagation of feature annotation.</text>
</comment>
<sequence length="366" mass="41214">MKVCGIVVEYNPFHNGHILHIEQARAKSGCDLLIAVMSPHFVQRGEPAIADKWERARAALHHGVDLVLELPTIHAVQSAAFFASAAVDILALAGADTIVFGSESNDIDRLRQLAETLTDFHPQGNGISTVRQYEALAGPMSPNDILGLCYIRAAQAHQLRTVCIQRTNAYHDTDIDTHIASATAIRTHFLQGEDVSAFTPMQAAMHAAHTMETLYPYLQTRLLLDDPEDMKRFFLMDEGIEHLLKQAAQEDTFAAFLNRCVSARCTASRIRRTLIHYLLQTTREQADSHRQITHLRPLAFDQRARKLLKQLRQKNILLVSRFADLPAFYRDSELKAAALYAYADPQARKALMQRELEAPIYEDLDH</sequence>
<dbReference type="GO" id="GO:0006400">
    <property type="term" value="P:tRNA modification"/>
    <property type="evidence" value="ECO:0007669"/>
    <property type="project" value="UniProtKB-UniRule"/>
</dbReference>
<dbReference type="EMBL" id="DWWM01000057">
    <property type="protein sequence ID" value="HJC37371.1"/>
    <property type="molecule type" value="Genomic_DNA"/>
</dbReference>
<dbReference type="PANTHER" id="PTHR37825">
    <property type="entry name" value="TRNA(MET) CYTIDINE ACETATE LIGASE"/>
    <property type="match status" value="1"/>
</dbReference>
<feature type="binding site" evidence="2">
    <location>
        <position position="166"/>
    </location>
    <ligand>
        <name>ATP</name>
        <dbReference type="ChEBI" id="CHEBI:30616"/>
    </ligand>
</feature>
<evidence type="ECO:0000256" key="2">
    <source>
        <dbReference type="HAMAP-Rule" id="MF_01539"/>
    </source>
</evidence>
<keyword evidence="2" id="KW-0694">RNA-binding</keyword>
<accession>A0A9D2NRQ1</accession>
<comment type="function">
    <text evidence="2">Catalyzes the formation of N(4)-acetylcytidine (ac(4)C) at the wobble position of elongator tRNA(Met), using acetate and ATP as substrates. First activates an acetate ion to form acetyladenylate (Ac-AMP) and then transfers the acetyl group to tRNA to form ac(4)C34.</text>
</comment>
<dbReference type="GO" id="GO:0005524">
    <property type="term" value="F:ATP binding"/>
    <property type="evidence" value="ECO:0007669"/>
    <property type="project" value="UniProtKB-KW"/>
</dbReference>
<keyword evidence="2" id="KW-0963">Cytoplasm</keyword>
<dbReference type="HAMAP" id="MF_01539">
    <property type="entry name" value="TmcAL"/>
    <property type="match status" value="1"/>
</dbReference>